<feature type="non-terminal residue" evidence="1">
    <location>
        <position position="113"/>
    </location>
</feature>
<comment type="caution">
    <text evidence="1">The sequence shown here is derived from an EMBL/GenBank/DDBJ whole genome shotgun (WGS) entry which is preliminary data.</text>
</comment>
<organism evidence="1">
    <name type="scientific">marine sediment metagenome</name>
    <dbReference type="NCBI Taxonomy" id="412755"/>
    <lineage>
        <taxon>unclassified sequences</taxon>
        <taxon>metagenomes</taxon>
        <taxon>ecological metagenomes</taxon>
    </lineage>
</organism>
<name>A0A0F8X4R9_9ZZZZ</name>
<reference evidence="1" key="1">
    <citation type="journal article" date="2015" name="Nature">
        <title>Complex archaea that bridge the gap between prokaryotes and eukaryotes.</title>
        <authorList>
            <person name="Spang A."/>
            <person name="Saw J.H."/>
            <person name="Jorgensen S.L."/>
            <person name="Zaremba-Niedzwiedzka K."/>
            <person name="Martijn J."/>
            <person name="Lind A.E."/>
            <person name="van Eijk R."/>
            <person name="Schleper C."/>
            <person name="Guy L."/>
            <person name="Ettema T.J."/>
        </authorList>
    </citation>
    <scope>NUCLEOTIDE SEQUENCE</scope>
</reference>
<dbReference type="Pfam" id="PF13481">
    <property type="entry name" value="AAA_25"/>
    <property type="match status" value="1"/>
</dbReference>
<dbReference type="EMBL" id="LAZR01065283">
    <property type="protein sequence ID" value="KKK55870.1"/>
    <property type="molecule type" value="Genomic_DNA"/>
</dbReference>
<gene>
    <name evidence="1" type="ORF">LCGC14_3070250</name>
</gene>
<sequence>MKPESLGDFLAWKPPHITQIIGNGLLIPQGKMIIFGPYKSWKSMTAIDLAFKLSTGNPWLGFKTTLSTVLVIQLEIPKAEYQKRVNKYCFGNQLSPLNNLFLVSIRNLKLDKG</sequence>
<protein>
    <recommendedName>
        <fullName evidence="2">SF4 helicase domain-containing protein</fullName>
    </recommendedName>
</protein>
<dbReference type="InterPro" id="IPR027417">
    <property type="entry name" value="P-loop_NTPase"/>
</dbReference>
<accession>A0A0F8X4R9</accession>
<proteinExistence type="predicted"/>
<evidence type="ECO:0000313" key="1">
    <source>
        <dbReference type="EMBL" id="KKK55870.1"/>
    </source>
</evidence>
<dbReference type="Gene3D" id="3.40.50.300">
    <property type="entry name" value="P-loop containing nucleotide triphosphate hydrolases"/>
    <property type="match status" value="1"/>
</dbReference>
<dbReference type="AlphaFoldDB" id="A0A0F8X4R9"/>
<evidence type="ECO:0008006" key="2">
    <source>
        <dbReference type="Google" id="ProtNLM"/>
    </source>
</evidence>